<name>A0A6G9ELJ0_9VIRU</name>
<feature type="coiled-coil region" evidence="1">
    <location>
        <begin position="847"/>
        <end position="874"/>
    </location>
</feature>
<feature type="compositionally biased region" description="Basic and acidic residues" evidence="2">
    <location>
        <begin position="1259"/>
        <end position="1270"/>
    </location>
</feature>
<feature type="compositionally biased region" description="Basic and acidic residues" evidence="2">
    <location>
        <begin position="1139"/>
        <end position="1176"/>
    </location>
</feature>
<evidence type="ECO:0000313" key="3">
    <source>
        <dbReference type="EMBL" id="QIP68007.1"/>
    </source>
</evidence>
<evidence type="ECO:0000256" key="1">
    <source>
        <dbReference type="SAM" id="Coils"/>
    </source>
</evidence>
<feature type="region of interest" description="Disordered" evidence="2">
    <location>
        <begin position="1139"/>
        <end position="1296"/>
    </location>
</feature>
<protein>
    <submittedName>
        <fullName evidence="3">ORF2</fullName>
    </submittedName>
</protein>
<reference evidence="3" key="1">
    <citation type="submission" date="2019-10" db="EMBL/GenBank/DDBJ databases">
        <title>The virome associated to a a collection of Bremia lactucae isolates.</title>
        <authorList>
            <person name="Chiapello M."/>
            <person name="Turina M."/>
        </authorList>
    </citation>
    <scope>NUCLEOTIDE SEQUENCE</scope>
    <source>
        <strain evidence="3">DML-A_DN43224</strain>
    </source>
</reference>
<feature type="compositionally biased region" description="Basic and acidic residues" evidence="2">
    <location>
        <begin position="1281"/>
        <end position="1296"/>
    </location>
</feature>
<sequence length="1643" mass="187965">MQSQSHNRECDVRGNTRIAERTAKKNSKRSVFSIYVLTPLAEVCGSAQTAIQLAINVVALLGVELRINILKSYYGEFTPASDLIEAKNQECLDALLKNKIFKAFDDLRLYEEMSEEYSPVLFKGGGSEDGSDETKEEDKSVSTPAPSRDHILETVNPPPKTVVEPASASLSSSSTRAGSTLGEKYSPSSVWKESLMISYEGKDVFKSALEGTFFSGDKVLLNAETVLQPLVPFLDNLVGIIPLDFENGHLGWTYQPLYYFSDSSMLKHHKEPMLREEEFLPLYDMERPTTVISSYPSAKTYSIELDGEMAAKLSSGYPMMKESKFFQSYLGLKDIEAQTFVRSILDNYRNGDNHLTFFVRGWLFWMSANTSVNTGGETYRGDSFDSFHYRSVASISDLVMDLRSGNTQLIWADDPDINYVHFLTTLSHNTSPVYVHYVRIKDGGCKYITKDSLIGLETQKNMIVAGTYDHQLDGVLPSYVNDPMLIKSYLIRYASSLGIGEQLFDAMKIAFYMSDLMEIGMQFRCPEPLHYNDMFHWVTGTPVINPDTFSLNQFAGVKHKLSTNLLSRMIALGISDFQESIMAERLNPMVERLDEMPYMDLLTMDRISLERMFLGFIGSIVGFDFSVLIHFDVQRRSIQMLDLKKHRQSEEGAFIRTFIPSYPVNTVTSLVRDSYKLTFADIGSTIATTGYDDFMMFNMMRMLDDGSLLDVKGVSWYYPIQLKQHVNIPPSKRDIWMYLKGKSLSLKLVDLGSKLPDRYIHSDRYHDAIKSIGKSDWSKIVSHRDNLILADVEKRRAKYESGPSPVIPVSRQPTVEEAEIEVIEKPKVPLKQVVFQTSKSKDTKIDVEEQNRVSEKLEEAKSEETKKVEAKKVEIKKPPFTESLDFKKALATTDASTFSKIELDMWEVLRKIKNPTYSKMLDVQQTLIGMGLDIENIQFDKLIRYASDFLEDKFKGKPSKARTLSLNEKKELLVCEKKMAILYPDLTVIDYKIELAYSRYFDRNKWKIVDCGAGGDCGPNVASYQVCRFLGKGKVSSREIRKMVAAKFGLLSVPKEWWDEFDFLAVAVIFNLGLAILHEGMDWRFLRYGNRIMTINFVGGNHWQAVVPDVPKDTKPENRSYPPKVGKVVLRKDIDGKKKTVESKVSKPNKEKEVEKKEETKDSKIPVAKDDAEKLADIPTVKKPSGSTDLDRIIASVRSDKKPAKKEKPAPKKIEVKAKVIPPENKSEIVEENKKPFVEKVDDKPANIAEKKAKRKQRKKEEKEKREQIKKNLMGSNKSFPKKDPDEEVAKETKTEAKKEEQKVLVETKQIPKLETRINIAARIEGKSVTDFKICDDANINNLYREALVLANSKVPYMPVQKMQKALDRIDVISRYTDDEDKEILKDLILIFATSHVLFSWGLEWPKKWDHVSTDLADYITELRKTDDVTGLPKYRWVRSRFNGRSFLRGTDWFNLVVDKHIVLGKPGPYDSSEGLERYLLFTGKVAVSETDSVFDFKDKLQDFKLNLYEENSVPSCYDSDPCVENNNWDRIEVPNGENYLKMRSYLVVQNCRRLAKLRMRIPQNINRKKLPKTVIDKDKPRWQKKVHISTLSIYRGKGYDDVWENLELARQRSRAEINLSRIVVDDWESRIEEDSNLKGGEE</sequence>
<dbReference type="EMBL" id="MN565678">
    <property type="protein sequence ID" value="QIP68007.1"/>
    <property type="molecule type" value="Genomic_RNA"/>
</dbReference>
<feature type="compositionally biased region" description="Basic and acidic residues" evidence="2">
    <location>
        <begin position="1198"/>
        <end position="1218"/>
    </location>
</feature>
<proteinExistence type="predicted"/>
<keyword evidence="1" id="KW-0175">Coiled coil</keyword>
<accession>A0A6G9ELJ0</accession>
<evidence type="ECO:0000256" key="2">
    <source>
        <dbReference type="SAM" id="MobiDB-lite"/>
    </source>
</evidence>
<feature type="compositionally biased region" description="Low complexity" evidence="2">
    <location>
        <begin position="167"/>
        <end position="181"/>
    </location>
</feature>
<feature type="region of interest" description="Disordered" evidence="2">
    <location>
        <begin position="120"/>
        <end position="181"/>
    </location>
</feature>
<feature type="compositionally biased region" description="Basic and acidic residues" evidence="2">
    <location>
        <begin position="1225"/>
        <end position="1251"/>
    </location>
</feature>
<organism evidence="3">
    <name type="scientific">Bremia lactucae associated dsRNA virus 1</name>
    <dbReference type="NCBI Taxonomy" id="2719809"/>
    <lineage>
        <taxon>Viruses</taxon>
        <taxon>Riboviria</taxon>
        <taxon>dsRNA viruses</taxon>
    </lineage>
</organism>